<evidence type="ECO:0000313" key="3">
    <source>
        <dbReference type="Proteomes" id="UP000044602"/>
    </source>
</evidence>
<evidence type="ECO:0000313" key="2">
    <source>
        <dbReference type="EMBL" id="CRK32451.1"/>
    </source>
</evidence>
<dbReference type="GO" id="GO:0034511">
    <property type="term" value="F:U3 snoRNA binding"/>
    <property type="evidence" value="ECO:0007669"/>
    <property type="project" value="TreeGrafter"/>
</dbReference>
<dbReference type="Proteomes" id="UP000044602">
    <property type="component" value="Unassembled WGS sequence"/>
</dbReference>
<reference evidence="2 3" key="1">
    <citation type="submission" date="2015-05" db="EMBL/GenBank/DDBJ databases">
        <authorList>
            <person name="Wang D.B."/>
            <person name="Wang M."/>
        </authorList>
    </citation>
    <scope>NUCLEOTIDE SEQUENCE [LARGE SCALE GENOMIC DNA]</scope>
    <source>
        <strain evidence="2">VL1</strain>
    </source>
</reference>
<gene>
    <name evidence="2" type="ORF">BN1708_019011</name>
</gene>
<dbReference type="GO" id="GO:0030688">
    <property type="term" value="C:preribosome, small subunit precursor"/>
    <property type="evidence" value="ECO:0007669"/>
    <property type="project" value="TreeGrafter"/>
</dbReference>
<sequence length="148" mass="16393">MLSAGVEVDPLGELMLRSLESQGMSTLYTIVQGLDKIEPAKQKTQVLGSLKSYITHFHPEQEKLYSLDSRQECSNLMRSLCNTTPKGVRWRDERSWLLAEDIEFASSGTASTVITGVVRGKGLKANRLVQLGDHGLFQIEKIMAAPIT</sequence>
<evidence type="ECO:0000259" key="1">
    <source>
        <dbReference type="SMART" id="SM00785"/>
    </source>
</evidence>
<dbReference type="GO" id="GO:0005525">
    <property type="term" value="F:GTP binding"/>
    <property type="evidence" value="ECO:0007669"/>
    <property type="project" value="TreeGrafter"/>
</dbReference>
<name>A0A0G4ME58_VERLO</name>
<dbReference type="AlphaFoldDB" id="A0A0G4ME58"/>
<dbReference type="PANTHER" id="PTHR12858:SF1">
    <property type="entry name" value="PRE-RRNA-PROCESSING PROTEIN TSR1 HOMOLOG"/>
    <property type="match status" value="1"/>
</dbReference>
<dbReference type="GO" id="GO:0003924">
    <property type="term" value="F:GTPase activity"/>
    <property type="evidence" value="ECO:0007669"/>
    <property type="project" value="TreeGrafter"/>
</dbReference>
<feature type="domain" description="AARP2CN" evidence="1">
    <location>
        <begin position="72"/>
        <end position="147"/>
    </location>
</feature>
<accession>A0A0G4ME58</accession>
<protein>
    <recommendedName>
        <fullName evidence="1">AARP2CN domain-containing protein</fullName>
    </recommendedName>
</protein>
<dbReference type="Pfam" id="PF22298">
    <property type="entry name" value="Tsr1_G-like"/>
    <property type="match status" value="1"/>
</dbReference>
<dbReference type="GO" id="GO:0000479">
    <property type="term" value="P:endonucleolytic cleavage of tricistronic rRNA transcript (SSU-rRNA, 5.8S rRNA, LSU-rRNA)"/>
    <property type="evidence" value="ECO:0007669"/>
    <property type="project" value="TreeGrafter"/>
</dbReference>
<dbReference type="InterPro" id="IPR012948">
    <property type="entry name" value="AARP2CN"/>
</dbReference>
<dbReference type="PANTHER" id="PTHR12858">
    <property type="entry name" value="RIBOSOME BIOGENESIS PROTEIN"/>
    <property type="match status" value="1"/>
</dbReference>
<dbReference type="EMBL" id="CVQH01022143">
    <property type="protein sequence ID" value="CRK32451.1"/>
    <property type="molecule type" value="Genomic_DNA"/>
</dbReference>
<dbReference type="GO" id="GO:0005634">
    <property type="term" value="C:nucleus"/>
    <property type="evidence" value="ECO:0007669"/>
    <property type="project" value="InterPro"/>
</dbReference>
<keyword evidence="3" id="KW-1185">Reference proteome</keyword>
<organism evidence="2 3">
    <name type="scientific">Verticillium longisporum</name>
    <name type="common">Verticillium dahliae var. longisporum</name>
    <dbReference type="NCBI Taxonomy" id="100787"/>
    <lineage>
        <taxon>Eukaryota</taxon>
        <taxon>Fungi</taxon>
        <taxon>Dikarya</taxon>
        <taxon>Ascomycota</taxon>
        <taxon>Pezizomycotina</taxon>
        <taxon>Sordariomycetes</taxon>
        <taxon>Hypocreomycetidae</taxon>
        <taxon>Glomerellales</taxon>
        <taxon>Plectosphaerellaceae</taxon>
        <taxon>Verticillium</taxon>
    </lineage>
</organism>
<dbReference type="STRING" id="100787.A0A0G4ME58"/>
<proteinExistence type="predicted"/>
<dbReference type="SMART" id="SM00785">
    <property type="entry name" value="AARP2CN"/>
    <property type="match status" value="1"/>
</dbReference>
<feature type="non-terminal residue" evidence="2">
    <location>
        <position position="148"/>
    </location>
</feature>
<dbReference type="InterPro" id="IPR039761">
    <property type="entry name" value="Bms1/Tsr1"/>
</dbReference>
<dbReference type="Pfam" id="PF08142">
    <property type="entry name" value="AARP2CN"/>
    <property type="match status" value="1"/>
</dbReference>
<dbReference type="GO" id="GO:0000462">
    <property type="term" value="P:maturation of SSU-rRNA from tricistronic rRNA transcript (SSU-rRNA, 5.8S rRNA, LSU-rRNA)"/>
    <property type="evidence" value="ECO:0007669"/>
    <property type="project" value="TreeGrafter"/>
</dbReference>